<gene>
    <name evidence="3" type="ORF">ENH_00045700</name>
</gene>
<dbReference type="AlphaFoldDB" id="U6MVD0"/>
<feature type="compositionally biased region" description="Pro residues" evidence="1">
    <location>
        <begin position="1"/>
        <end position="10"/>
    </location>
</feature>
<sequence length="161" mass="18194">AAAAPPPSHPAPQQQQQQQPLPPPRSSSSSSLFPPRSSSSSSSSSSRMQGLGGGRVYWGLRLLLQQQQRRCRRLGRVLDLNWDFGKAAMAGTPKFSFDPAVNQWTTAVDNELWNGPGGIVWSSFSMNCCWWAFWAFWVYFTITRWHVNGKMDTFAKWKQQE</sequence>
<evidence type="ECO:0000313" key="3">
    <source>
        <dbReference type="EMBL" id="CDJ67966.1"/>
    </source>
</evidence>
<evidence type="ECO:0000256" key="1">
    <source>
        <dbReference type="SAM" id="MobiDB-lite"/>
    </source>
</evidence>
<name>U6MVD0_9EIME</name>
<keyword evidence="2" id="KW-0472">Membrane</keyword>
<keyword evidence="4" id="KW-1185">Reference proteome</keyword>
<evidence type="ECO:0000313" key="4">
    <source>
        <dbReference type="Proteomes" id="UP000030754"/>
    </source>
</evidence>
<feature type="non-terminal residue" evidence="3">
    <location>
        <position position="1"/>
    </location>
</feature>
<feature type="transmembrane region" description="Helical" evidence="2">
    <location>
        <begin position="119"/>
        <end position="142"/>
    </location>
</feature>
<feature type="compositionally biased region" description="Low complexity" evidence="1">
    <location>
        <begin position="26"/>
        <end position="46"/>
    </location>
</feature>
<dbReference type="Proteomes" id="UP000030754">
    <property type="component" value="Unassembled WGS sequence"/>
</dbReference>
<accession>U6MVD0</accession>
<reference evidence="3" key="1">
    <citation type="submission" date="2013-10" db="EMBL/GenBank/DDBJ databases">
        <title>Genomic analysis of the causative agents of coccidiosis in chickens.</title>
        <authorList>
            <person name="Reid A.J."/>
            <person name="Blake D."/>
            <person name="Billington K."/>
            <person name="Browne H."/>
            <person name="Dunn M."/>
            <person name="Hung S."/>
            <person name="Kawahara F."/>
            <person name="Miranda-Saavedra D."/>
            <person name="Mourier T."/>
            <person name="Nagra H."/>
            <person name="Otto T.D."/>
            <person name="Rawlings N."/>
            <person name="Sanchez A."/>
            <person name="Sanders M."/>
            <person name="Subramaniam C."/>
            <person name="Tay Y."/>
            <person name="Dear P."/>
            <person name="Doerig C."/>
            <person name="Gruber A."/>
            <person name="Parkinson J."/>
            <person name="Shirley M."/>
            <person name="Wan K.L."/>
            <person name="Berriman M."/>
            <person name="Tomley F."/>
            <person name="Pain A."/>
        </authorList>
    </citation>
    <scope>NUCLEOTIDE SEQUENCE [LARGE SCALE GENOMIC DNA]</scope>
    <source>
        <strain evidence="3">Houghton</strain>
    </source>
</reference>
<keyword evidence="2" id="KW-0812">Transmembrane</keyword>
<feature type="region of interest" description="Disordered" evidence="1">
    <location>
        <begin position="1"/>
        <end position="49"/>
    </location>
</feature>
<dbReference type="VEuPathDB" id="ToxoDB:ENH_00045700"/>
<dbReference type="EMBL" id="HG725206">
    <property type="protein sequence ID" value="CDJ67966.1"/>
    <property type="molecule type" value="Genomic_DNA"/>
</dbReference>
<organism evidence="3 4">
    <name type="scientific">Eimeria necatrix</name>
    <dbReference type="NCBI Taxonomy" id="51315"/>
    <lineage>
        <taxon>Eukaryota</taxon>
        <taxon>Sar</taxon>
        <taxon>Alveolata</taxon>
        <taxon>Apicomplexa</taxon>
        <taxon>Conoidasida</taxon>
        <taxon>Coccidia</taxon>
        <taxon>Eucoccidiorida</taxon>
        <taxon>Eimeriorina</taxon>
        <taxon>Eimeriidae</taxon>
        <taxon>Eimeria</taxon>
    </lineage>
</organism>
<dbReference type="GeneID" id="25474726"/>
<evidence type="ECO:0000256" key="2">
    <source>
        <dbReference type="SAM" id="Phobius"/>
    </source>
</evidence>
<proteinExistence type="predicted"/>
<protein>
    <submittedName>
        <fullName evidence="3">Uncharacterized protein</fullName>
    </submittedName>
</protein>
<dbReference type="RefSeq" id="XP_013436433.1">
    <property type="nucleotide sequence ID" value="XM_013580979.1"/>
</dbReference>
<keyword evidence="2" id="KW-1133">Transmembrane helix</keyword>
<dbReference type="OrthoDB" id="361897at2759"/>
<reference evidence="3" key="2">
    <citation type="submission" date="2013-10" db="EMBL/GenBank/DDBJ databases">
        <authorList>
            <person name="Aslett M."/>
        </authorList>
    </citation>
    <scope>NUCLEOTIDE SEQUENCE [LARGE SCALE GENOMIC DNA]</scope>
    <source>
        <strain evidence="3">Houghton</strain>
    </source>
</reference>